<keyword evidence="2" id="KW-0732">Signal</keyword>
<proteinExistence type="predicted"/>
<feature type="region of interest" description="Disordered" evidence="1">
    <location>
        <begin position="199"/>
        <end position="219"/>
    </location>
</feature>
<dbReference type="SUPFAM" id="SSF50939">
    <property type="entry name" value="Sialidases"/>
    <property type="match status" value="1"/>
</dbReference>
<reference evidence="4 5" key="1">
    <citation type="submission" date="2016-03" db="EMBL/GenBank/DDBJ databases">
        <title>Fine-scale spatial genetic structure of a fungal parasite of coffee scale insects.</title>
        <authorList>
            <person name="Jackson D."/>
            <person name="Zemenick K.A."/>
            <person name="Malloure B."/>
            <person name="Quandt C.A."/>
            <person name="James T.Y."/>
        </authorList>
    </citation>
    <scope>NUCLEOTIDE SEQUENCE [LARGE SCALE GENOMIC DNA]</scope>
    <source>
        <strain evidence="4 5">UM487</strain>
    </source>
</reference>
<evidence type="ECO:0000313" key="5">
    <source>
        <dbReference type="Proteomes" id="UP000243081"/>
    </source>
</evidence>
<accession>A0A179I4V5</accession>
<dbReference type="InterPro" id="IPR036278">
    <property type="entry name" value="Sialidase_sf"/>
</dbReference>
<organism evidence="4 5">
    <name type="scientific">Cordyceps confragosa</name>
    <name type="common">Lecanicillium lecanii</name>
    <dbReference type="NCBI Taxonomy" id="2714763"/>
    <lineage>
        <taxon>Eukaryota</taxon>
        <taxon>Fungi</taxon>
        <taxon>Dikarya</taxon>
        <taxon>Ascomycota</taxon>
        <taxon>Pezizomycotina</taxon>
        <taxon>Sordariomycetes</taxon>
        <taxon>Hypocreomycetidae</taxon>
        <taxon>Hypocreales</taxon>
        <taxon>Cordycipitaceae</taxon>
        <taxon>Akanthomyces</taxon>
    </lineage>
</organism>
<dbReference type="PANTHER" id="PTHR38792:SF3">
    <property type="entry name" value="BNR_ASP-BOX REPEAT DOMAIN PROTEIN (AFU_ORTHOLOGUE AFUA_7G06430)-RELATED"/>
    <property type="match status" value="1"/>
</dbReference>
<dbReference type="Gene3D" id="2.120.10.10">
    <property type="match status" value="1"/>
</dbReference>
<sequence length="296" mass="32038">MLSSLFSTALFAIATLHSRVSASPTNLVLRAAVVSYNGPQVVVDPVGVYMRVTRLHDGSLLGGYAAGDGSNKVLRVTKSTNEGASWKVIGTVDSQPYASHDLDNAFPLQLPGGRIVFAFRNHDLDSNKMPTYFRLTVCYSDDGGVDWRYLSQIDERATNGVNGLWEPFLRNARDGSLQAYYSSENSGGDQDNLMRISRDGGKTWSGPRPVSGVDRDGTRDGMTGVAEAGYFTVDAVYSDDDDGLTWQQGNRQRIYTAASRRGAGAPSVINIGGTLVVDFMTNETKTQIAPSSMVDR</sequence>
<dbReference type="OMA" id="HENGQSI"/>
<dbReference type="PANTHER" id="PTHR38792">
    <property type="entry name" value="BNR/ASP-BOX REPEAT DOMAIN PROTEIN (AFU_ORTHOLOGUE AFUA_7G06430)-RELATED"/>
    <property type="match status" value="1"/>
</dbReference>
<protein>
    <recommendedName>
        <fullName evidence="3">Sialidase domain-containing protein</fullName>
    </recommendedName>
</protein>
<feature type="domain" description="Sialidase" evidence="3">
    <location>
        <begin position="74"/>
        <end position="211"/>
    </location>
</feature>
<evidence type="ECO:0000259" key="3">
    <source>
        <dbReference type="Pfam" id="PF13088"/>
    </source>
</evidence>
<dbReference type="CDD" id="cd15482">
    <property type="entry name" value="Sialidase_non-viral"/>
    <property type="match status" value="1"/>
</dbReference>
<gene>
    <name evidence="4" type="ORF">LLEC1_02831</name>
</gene>
<feature type="signal peptide" evidence="2">
    <location>
        <begin position="1"/>
        <end position="22"/>
    </location>
</feature>
<dbReference type="Pfam" id="PF13088">
    <property type="entry name" value="BNR_2"/>
    <property type="match status" value="1"/>
</dbReference>
<name>A0A179I4V5_CORDF</name>
<keyword evidence="5" id="KW-1185">Reference proteome</keyword>
<evidence type="ECO:0000256" key="2">
    <source>
        <dbReference type="SAM" id="SignalP"/>
    </source>
</evidence>
<dbReference type="OrthoDB" id="2739686at2759"/>
<feature type="chain" id="PRO_5008104152" description="Sialidase domain-containing protein" evidence="2">
    <location>
        <begin position="23"/>
        <end position="296"/>
    </location>
</feature>
<dbReference type="AlphaFoldDB" id="A0A179I4V5"/>
<evidence type="ECO:0000256" key="1">
    <source>
        <dbReference type="SAM" id="MobiDB-lite"/>
    </source>
</evidence>
<dbReference type="Proteomes" id="UP000243081">
    <property type="component" value="Unassembled WGS sequence"/>
</dbReference>
<dbReference type="InterPro" id="IPR011040">
    <property type="entry name" value="Sialidase"/>
</dbReference>
<dbReference type="EMBL" id="LUKN01003911">
    <property type="protein sequence ID" value="OAQ96788.1"/>
    <property type="molecule type" value="Genomic_DNA"/>
</dbReference>
<comment type="caution">
    <text evidence="4">The sequence shown here is derived from an EMBL/GenBank/DDBJ whole genome shotgun (WGS) entry which is preliminary data.</text>
</comment>
<evidence type="ECO:0000313" key="4">
    <source>
        <dbReference type="EMBL" id="OAQ96788.1"/>
    </source>
</evidence>